<dbReference type="InterPro" id="IPR039417">
    <property type="entry name" value="Peptidase_C1A_papain-like"/>
</dbReference>
<dbReference type="Gene3D" id="3.90.70.10">
    <property type="entry name" value="Cysteine proteinases"/>
    <property type="match status" value="1"/>
</dbReference>
<dbReference type="InterPro" id="IPR000668">
    <property type="entry name" value="Peptidase_C1A_C"/>
</dbReference>
<evidence type="ECO:0000313" key="8">
    <source>
        <dbReference type="EMBL" id="CEM56026.1"/>
    </source>
</evidence>
<evidence type="ECO:0000259" key="6">
    <source>
        <dbReference type="SMART" id="SM00645"/>
    </source>
</evidence>
<evidence type="ECO:0000256" key="2">
    <source>
        <dbReference type="ARBA" id="ARBA00023145"/>
    </source>
</evidence>
<dbReference type="InterPro" id="IPR013201">
    <property type="entry name" value="Prot_inhib_I29"/>
</dbReference>
<dbReference type="CDD" id="cd02248">
    <property type="entry name" value="Peptidase_C1A"/>
    <property type="match status" value="1"/>
</dbReference>
<keyword evidence="2" id="KW-0865">Zymogen</keyword>
<dbReference type="InterPro" id="IPR000169">
    <property type="entry name" value="Pept_cys_AS"/>
</dbReference>
<evidence type="ECO:0000256" key="1">
    <source>
        <dbReference type="ARBA" id="ARBA00008455"/>
    </source>
</evidence>
<feature type="transmembrane region" description="Helical" evidence="5">
    <location>
        <begin position="73"/>
        <end position="94"/>
    </location>
</feature>
<dbReference type="SMART" id="SM00645">
    <property type="entry name" value="Pept_C1"/>
    <property type="match status" value="1"/>
</dbReference>
<dbReference type="GO" id="GO:0008234">
    <property type="term" value="F:cysteine-type peptidase activity"/>
    <property type="evidence" value="ECO:0007669"/>
    <property type="project" value="InterPro"/>
</dbReference>
<dbReference type="PANTHER" id="PTHR12411">
    <property type="entry name" value="CYSTEINE PROTEASE FAMILY C1-RELATED"/>
    <property type="match status" value="1"/>
</dbReference>
<dbReference type="SUPFAM" id="SSF54001">
    <property type="entry name" value="Cysteine proteinases"/>
    <property type="match status" value="1"/>
</dbReference>
<evidence type="ECO:0000256" key="3">
    <source>
        <dbReference type="ARBA" id="ARBA00023157"/>
    </source>
</evidence>
<dbReference type="InterPro" id="IPR013128">
    <property type="entry name" value="Peptidase_C1A"/>
</dbReference>
<evidence type="ECO:0000256" key="4">
    <source>
        <dbReference type="SAM" id="MobiDB-lite"/>
    </source>
</evidence>
<dbReference type="Pfam" id="PF08246">
    <property type="entry name" value="Inhibitor_I29"/>
    <property type="match status" value="1"/>
</dbReference>
<proteinExistence type="inferred from homology"/>
<organism evidence="8">
    <name type="scientific">Chromera velia CCMP2878</name>
    <dbReference type="NCBI Taxonomy" id="1169474"/>
    <lineage>
        <taxon>Eukaryota</taxon>
        <taxon>Sar</taxon>
        <taxon>Alveolata</taxon>
        <taxon>Colpodellida</taxon>
        <taxon>Chromeraceae</taxon>
        <taxon>Chromera</taxon>
    </lineage>
</organism>
<dbReference type="Pfam" id="PF00112">
    <property type="entry name" value="Peptidase_C1"/>
    <property type="match status" value="1"/>
</dbReference>
<dbReference type="PRINTS" id="PR00705">
    <property type="entry name" value="PAPAIN"/>
</dbReference>
<feature type="domain" description="Cathepsin propeptide inhibitor" evidence="7">
    <location>
        <begin position="108"/>
        <end position="165"/>
    </location>
</feature>
<dbReference type="PROSITE" id="PS00139">
    <property type="entry name" value="THIOL_PROTEASE_CYS"/>
    <property type="match status" value="1"/>
</dbReference>
<keyword evidence="5" id="KW-1133">Transmembrane helix</keyword>
<dbReference type="InterPro" id="IPR038765">
    <property type="entry name" value="Papain-like_cys_pep_sf"/>
</dbReference>
<dbReference type="EMBL" id="CDMZ01005933">
    <property type="protein sequence ID" value="CEM56026.1"/>
    <property type="molecule type" value="Genomic_DNA"/>
</dbReference>
<dbReference type="PROSITE" id="PS00640">
    <property type="entry name" value="THIOL_PROTEASE_ASN"/>
    <property type="match status" value="1"/>
</dbReference>
<feature type="region of interest" description="Disordered" evidence="4">
    <location>
        <begin position="1"/>
        <end position="55"/>
    </location>
</feature>
<dbReference type="VEuPathDB" id="CryptoDB:Cvel_14020"/>
<accession>A0A0G4IFW9</accession>
<dbReference type="PhylomeDB" id="A0A0G4IFW9"/>
<keyword evidence="5" id="KW-0812">Transmembrane</keyword>
<comment type="similarity">
    <text evidence="1">Belongs to the peptidase C1 family.</text>
</comment>
<evidence type="ECO:0000256" key="5">
    <source>
        <dbReference type="SAM" id="Phobius"/>
    </source>
</evidence>
<dbReference type="AlphaFoldDB" id="A0A0G4IFW9"/>
<evidence type="ECO:0008006" key="9">
    <source>
        <dbReference type="Google" id="ProtNLM"/>
    </source>
</evidence>
<protein>
    <recommendedName>
        <fullName evidence="9">Peptidase C1A papain C-terminal domain-containing protein</fullName>
    </recommendedName>
</protein>
<dbReference type="SMART" id="SM00848">
    <property type="entry name" value="Inhibitor_I29"/>
    <property type="match status" value="1"/>
</dbReference>
<reference evidence="8" key="1">
    <citation type="submission" date="2014-11" db="EMBL/GenBank/DDBJ databases">
        <authorList>
            <person name="Otto D Thomas"/>
            <person name="Naeem Raeece"/>
        </authorList>
    </citation>
    <scope>NUCLEOTIDE SEQUENCE</scope>
</reference>
<evidence type="ECO:0000259" key="7">
    <source>
        <dbReference type="SMART" id="SM00848"/>
    </source>
</evidence>
<keyword evidence="5" id="KW-0472">Membrane</keyword>
<dbReference type="InterPro" id="IPR025661">
    <property type="entry name" value="Pept_asp_AS"/>
</dbReference>
<gene>
    <name evidence="8" type="ORF">Cvel_14020</name>
</gene>
<dbReference type="GO" id="GO:0006508">
    <property type="term" value="P:proteolysis"/>
    <property type="evidence" value="ECO:0007669"/>
    <property type="project" value="InterPro"/>
</dbReference>
<sequence>MTDKRDLTDLEKAATPPETDSSQVYSKGLPSKTPSEYTDAETNADEGVVQKPRGPVKEKNRVCCTPIRRYSRLFFGLAALVFLIVVLVAVGVNLKARSDSEASIDKAFAEHMKKHGKTYKGEERDRRRAAFGTNFNKAMKHNVAANSKHTLSTGGPFADLTQEEFLNKHVPKRKKDDSTYSTNYHPKHKLNDEARVNDLFAKKMIPDEVDRRTQGCVAPVKNQGDCGSCWTFATADALYSFHCRNQGQDNAVLLSTQQLVDCASGDGCMGGLPGNAFDYVSKSGLCSNADYPYTSGQSDEAGSCRSSECLPVVLPSSEAGYYAVPPNSEKALQVAVYYHQTVAVSMDAENLQDLHLYSGGVYDGFVKGSGGTCGSERDHAVLVVGYGVEEKSGTPYWLIKNSWGTHWGEDGYFKLLRGKNEHTLNDCDVLARPLYPSKTEHDD</sequence>
<feature type="compositionally biased region" description="Basic and acidic residues" evidence="4">
    <location>
        <begin position="1"/>
        <end position="12"/>
    </location>
</feature>
<feature type="domain" description="Peptidase C1A papain C-terminal" evidence="6">
    <location>
        <begin position="205"/>
        <end position="437"/>
    </location>
</feature>
<keyword evidence="3" id="KW-1015">Disulfide bond</keyword>
<name>A0A0G4IFW9_9ALVE</name>